<name>A0A0X3PK64_SCHSO</name>
<proteinExistence type="predicted"/>
<protein>
    <submittedName>
        <fullName evidence="1">Uncharacterized protein</fullName>
    </submittedName>
</protein>
<dbReference type="EMBL" id="GEEE01014563">
    <property type="protein sequence ID" value="JAP48662.1"/>
    <property type="molecule type" value="Transcribed_RNA"/>
</dbReference>
<gene>
    <name evidence="1" type="ORF">TR123697</name>
</gene>
<evidence type="ECO:0000313" key="1">
    <source>
        <dbReference type="EMBL" id="JAP48662.1"/>
    </source>
</evidence>
<accession>A0A0X3PK64</accession>
<sequence>MGSFSNLFHLGSNDMIKLTGLFRNIIRPATLRTSSMALAFSTTRSGSSDNDILHACKPRAVTKQFGCGKLSPVSLPEEDLVQYLTDSNRTVEDLLNVDVRDFSPEHRLICLESLLQSALAIPKASFFSRSSKNLAYSILRRTAALSVDRLTEVTAISMGIEPTSIAVLGFLPVASSPFLYASEADEPAWLQDDRFKLLLLSAVSGAKELPRPRLLVLAACLRQLSNYVSAKALASVLRLITIQINEASPSELVYISSLVSGLPRKPQSSASAPPVLSAVSKAGGDKEASNLAILGTEADLLRDALQRHVMNRLVELETLGLLPVVRLGYDFGPEMATFTDKLRFLGTLETVISTRPREQNLFTLSLLFYTMQKMNMYRPGLVRRCLGQIRRKLHLTINYPQTDQSAWLSSSLAALANLAVGGSLSDHFSSSQYTRLSPLEAEFCPNKPEPGPVPVLKPGLDVHGLLTSDWVRQLFFDVADYVANHNGNGSHLTEADVATDLRTCLALLLLGVRHPKLLERCLRGLGEKSSVGVNFQAFVDLLISEASELLVNRDDSVFLTFSQPTSVFTTLPAMNLVPYLPRVDWQLYYELSTATLKVDSSCQPLDDGRARLLRAYLKLKQAPVETFITQLQSRINPDLGLDILPFHFVELEDGKIFFADIVLRKKSGLDPSVSKYVLCFLCWKRDSLVPRPIASLVSSYNKTCPIPVFPFIFSDQQNPSEQGRLRDEFLKKTAFLLKDIPGVPSDTTIAHPAHKLLITL</sequence>
<organism evidence="1">
    <name type="scientific">Schistocephalus solidus</name>
    <name type="common">Tapeworm</name>
    <dbReference type="NCBI Taxonomy" id="70667"/>
    <lineage>
        <taxon>Eukaryota</taxon>
        <taxon>Metazoa</taxon>
        <taxon>Spiralia</taxon>
        <taxon>Lophotrochozoa</taxon>
        <taxon>Platyhelminthes</taxon>
        <taxon>Cestoda</taxon>
        <taxon>Eucestoda</taxon>
        <taxon>Diphyllobothriidea</taxon>
        <taxon>Diphyllobothriidae</taxon>
        <taxon>Schistocephalus</taxon>
    </lineage>
</organism>
<dbReference type="AlphaFoldDB" id="A0A0X3PK64"/>
<reference evidence="1" key="1">
    <citation type="submission" date="2016-01" db="EMBL/GenBank/DDBJ databases">
        <title>Reference transcriptome for the parasite Schistocephalus solidus: insights into the molecular evolution of parasitism.</title>
        <authorList>
            <person name="Hebert F.O."/>
            <person name="Grambauer S."/>
            <person name="Barber I."/>
            <person name="Landry C.R."/>
            <person name="Aubin-Horth N."/>
        </authorList>
    </citation>
    <scope>NUCLEOTIDE SEQUENCE</scope>
</reference>